<keyword evidence="3" id="KW-1185">Reference proteome</keyword>
<evidence type="ECO:0000313" key="2">
    <source>
        <dbReference type="EMBL" id="RCG32326.1"/>
    </source>
</evidence>
<dbReference type="InterPro" id="IPR023210">
    <property type="entry name" value="NADP_OxRdtase_dom"/>
</dbReference>
<dbReference type="AlphaFoldDB" id="A0A367FPI7"/>
<evidence type="ECO:0000313" key="3">
    <source>
        <dbReference type="Proteomes" id="UP000253094"/>
    </source>
</evidence>
<dbReference type="EMBL" id="QOIL01000003">
    <property type="protein sequence ID" value="RCG32326.1"/>
    <property type="molecule type" value="Genomic_DNA"/>
</dbReference>
<dbReference type="InterPro" id="IPR036812">
    <property type="entry name" value="NAD(P)_OxRdtase_dom_sf"/>
</dbReference>
<dbReference type="PANTHER" id="PTHR42686:SF1">
    <property type="entry name" value="GH17980P-RELATED"/>
    <property type="match status" value="1"/>
</dbReference>
<reference evidence="2 3" key="1">
    <citation type="submission" date="2018-06" db="EMBL/GenBank/DDBJ databases">
        <title>Sphaerisporangium craniellae sp. nov., isolated from a marine sponge in the South China Sea.</title>
        <authorList>
            <person name="Li L."/>
        </authorList>
    </citation>
    <scope>NUCLEOTIDE SEQUENCE [LARGE SCALE GENOMIC DNA]</scope>
    <source>
        <strain evidence="2 3">CCTCC AA 208026</strain>
    </source>
</reference>
<feature type="domain" description="NADP-dependent oxidoreductase" evidence="1">
    <location>
        <begin position="16"/>
        <end position="310"/>
    </location>
</feature>
<proteinExistence type="predicted"/>
<organism evidence="2 3">
    <name type="scientific">Sphaerisporangium album</name>
    <dbReference type="NCBI Taxonomy" id="509200"/>
    <lineage>
        <taxon>Bacteria</taxon>
        <taxon>Bacillati</taxon>
        <taxon>Actinomycetota</taxon>
        <taxon>Actinomycetes</taxon>
        <taxon>Streptosporangiales</taxon>
        <taxon>Streptosporangiaceae</taxon>
        <taxon>Sphaerisporangium</taxon>
    </lineage>
</organism>
<dbReference type="InterPro" id="IPR020471">
    <property type="entry name" value="AKR"/>
</dbReference>
<dbReference type="GO" id="GO:0005829">
    <property type="term" value="C:cytosol"/>
    <property type="evidence" value="ECO:0007669"/>
    <property type="project" value="TreeGrafter"/>
</dbReference>
<dbReference type="Gene3D" id="3.20.20.100">
    <property type="entry name" value="NADP-dependent oxidoreductase domain"/>
    <property type="match status" value="1"/>
</dbReference>
<dbReference type="Proteomes" id="UP000253094">
    <property type="component" value="Unassembled WGS sequence"/>
</dbReference>
<dbReference type="SUPFAM" id="SSF51430">
    <property type="entry name" value="NAD(P)-linked oxidoreductase"/>
    <property type="match status" value="1"/>
</dbReference>
<dbReference type="GO" id="GO:0016491">
    <property type="term" value="F:oxidoreductase activity"/>
    <property type="evidence" value="ECO:0007669"/>
    <property type="project" value="InterPro"/>
</dbReference>
<sequence>MLERTVGRGATVTPYGFGAAPISNLFSAITGEQAARTVEAAWTAGIRYFDTAPHYGLGLSERRLGAALRAYPRESYTLSTKVGRLLVPAEGGGRDDQGFDVPADHRRVWDFSRDGVRRSLEESLERLGHDAVDIVLLHDPDDHWKEAVEEAYPALAELRDQGVVKAIGAGMNQWRMLADLVRETDLDVVMLAGRYTLLDQSGGAELLPLCLERGVAVFAAAVFNSGLLATHDATGTYDYGPAPEELVRRARRMAVICEQYGVLLPQAAMAFPLRHPAVRSVVIGVRSPEEVERNAALGASPVPDELWEALASEELITLA</sequence>
<gene>
    <name evidence="2" type="ORF">DQ384_07470</name>
</gene>
<protein>
    <submittedName>
        <fullName evidence="2">Aldo/keto reductase</fullName>
    </submittedName>
</protein>
<evidence type="ECO:0000259" key="1">
    <source>
        <dbReference type="Pfam" id="PF00248"/>
    </source>
</evidence>
<accession>A0A367FPI7</accession>
<dbReference type="OrthoDB" id="9768851at2"/>
<dbReference type="RefSeq" id="WP_114027941.1">
    <property type="nucleotide sequence ID" value="NZ_QOIL01000003.1"/>
</dbReference>
<dbReference type="PANTHER" id="PTHR42686">
    <property type="entry name" value="GH17980P-RELATED"/>
    <property type="match status" value="1"/>
</dbReference>
<dbReference type="Pfam" id="PF00248">
    <property type="entry name" value="Aldo_ket_red"/>
    <property type="match status" value="1"/>
</dbReference>
<name>A0A367FPI7_9ACTN</name>
<dbReference type="CDD" id="cd19152">
    <property type="entry name" value="AKR_AKR15A"/>
    <property type="match status" value="1"/>
</dbReference>
<comment type="caution">
    <text evidence="2">The sequence shown here is derived from an EMBL/GenBank/DDBJ whole genome shotgun (WGS) entry which is preliminary data.</text>
</comment>